<feature type="region of interest" description="Disordered" evidence="1">
    <location>
        <begin position="158"/>
        <end position="198"/>
    </location>
</feature>
<proteinExistence type="predicted"/>
<feature type="region of interest" description="Disordered" evidence="1">
    <location>
        <begin position="1"/>
        <end position="45"/>
    </location>
</feature>
<sequence length="383" mass="41537">MAELESSQELEIPDLAHPPSTEASEDARSPTLVESGEDAPKPAEKPKLTYSISMFSLCELAKAKTKREPENHIMTMSADAPWIDVQDQLKIHIIDGLFAGENISTDSAQYRMFYTVRPTVKDPISLASEKDHNSLLEFVAPQTKSRNISIIVNELAARKDKDKQKTSDDSEGDERPAPSKKKKSKTKAEKKSEELPGNVAINKAIQTVQSERMEVPIATLETPPHHQLFDAAATRGEPSPLLQARLNAAAKEKAGSAVAAPGNAPVINFVLPNDMFGMFRDVGAQPPAAPAPVAPPDPLQASGNGNGNSLIPSGLKPGPKLSLGDFCEKYNLPEGVLTRFTKNAYRYATGFRYMSVSDLEKMGFKSGEIAEIQEAVESWVSGQ</sequence>
<feature type="compositionally biased region" description="Acidic residues" evidence="1">
    <location>
        <begin position="1"/>
        <end position="12"/>
    </location>
</feature>
<evidence type="ECO:0000313" key="3">
    <source>
        <dbReference type="Proteomes" id="UP000290288"/>
    </source>
</evidence>
<name>A0A4V1Q3C5_9AGAR</name>
<evidence type="ECO:0000313" key="2">
    <source>
        <dbReference type="EMBL" id="RXW18108.1"/>
    </source>
</evidence>
<keyword evidence="3" id="KW-1185">Reference proteome</keyword>
<accession>A0A4V1Q3C5</accession>
<reference evidence="2 3" key="1">
    <citation type="submission" date="2019-01" db="EMBL/GenBank/DDBJ databases">
        <title>Draft genome sequence of Psathyrella aberdarensis IHI B618.</title>
        <authorList>
            <person name="Buettner E."/>
            <person name="Kellner H."/>
        </authorList>
    </citation>
    <scope>NUCLEOTIDE SEQUENCE [LARGE SCALE GENOMIC DNA]</scope>
    <source>
        <strain evidence="2 3">IHI B618</strain>
    </source>
</reference>
<dbReference type="STRING" id="2316362.A0A4V1Q3C5"/>
<dbReference type="EMBL" id="SDEE01000290">
    <property type="protein sequence ID" value="RXW18108.1"/>
    <property type="molecule type" value="Genomic_DNA"/>
</dbReference>
<protein>
    <submittedName>
        <fullName evidence="2">Uncharacterized protein</fullName>
    </submittedName>
</protein>
<dbReference type="OrthoDB" id="3025659at2759"/>
<gene>
    <name evidence="2" type="ORF">EST38_g7747</name>
</gene>
<evidence type="ECO:0000256" key="1">
    <source>
        <dbReference type="SAM" id="MobiDB-lite"/>
    </source>
</evidence>
<dbReference type="Proteomes" id="UP000290288">
    <property type="component" value="Unassembled WGS sequence"/>
</dbReference>
<comment type="caution">
    <text evidence="2">The sequence shown here is derived from an EMBL/GenBank/DDBJ whole genome shotgun (WGS) entry which is preliminary data.</text>
</comment>
<feature type="compositionally biased region" description="Basic and acidic residues" evidence="1">
    <location>
        <begin position="158"/>
        <end position="177"/>
    </location>
</feature>
<dbReference type="AlphaFoldDB" id="A0A4V1Q3C5"/>
<organism evidence="2 3">
    <name type="scientific">Candolleomyces aberdarensis</name>
    <dbReference type="NCBI Taxonomy" id="2316362"/>
    <lineage>
        <taxon>Eukaryota</taxon>
        <taxon>Fungi</taxon>
        <taxon>Dikarya</taxon>
        <taxon>Basidiomycota</taxon>
        <taxon>Agaricomycotina</taxon>
        <taxon>Agaricomycetes</taxon>
        <taxon>Agaricomycetidae</taxon>
        <taxon>Agaricales</taxon>
        <taxon>Agaricineae</taxon>
        <taxon>Psathyrellaceae</taxon>
        <taxon>Candolleomyces</taxon>
    </lineage>
</organism>